<protein>
    <submittedName>
        <fullName evidence="1">LanC-like protein</fullName>
    </submittedName>
</protein>
<dbReference type="Gene3D" id="1.50.10.10">
    <property type="match status" value="1"/>
</dbReference>
<gene>
    <name evidence="1" type="ORF">CkaCkLH20_02453</name>
</gene>
<dbReference type="GO" id="GO:0005975">
    <property type="term" value="P:carbohydrate metabolic process"/>
    <property type="evidence" value="ECO:0007669"/>
    <property type="project" value="InterPro"/>
</dbReference>
<evidence type="ECO:0000313" key="1">
    <source>
        <dbReference type="EMBL" id="KAF9880499.1"/>
    </source>
</evidence>
<dbReference type="Proteomes" id="UP000781932">
    <property type="component" value="Unassembled WGS sequence"/>
</dbReference>
<dbReference type="RefSeq" id="XP_038749960.1">
    <property type="nucleotide sequence ID" value="XM_038885172.1"/>
</dbReference>
<dbReference type="GO" id="GO:0005886">
    <property type="term" value="C:plasma membrane"/>
    <property type="evidence" value="ECO:0007669"/>
    <property type="project" value="TreeGrafter"/>
</dbReference>
<dbReference type="PANTHER" id="PTHR12736:SF7">
    <property type="entry name" value="LANC-LIKE PROTEIN 3"/>
    <property type="match status" value="1"/>
</dbReference>
<dbReference type="PRINTS" id="PR01950">
    <property type="entry name" value="LANCSUPER"/>
</dbReference>
<organism evidence="1 2">
    <name type="scientific">Colletotrichum karsti</name>
    <dbReference type="NCBI Taxonomy" id="1095194"/>
    <lineage>
        <taxon>Eukaryota</taxon>
        <taxon>Fungi</taxon>
        <taxon>Dikarya</taxon>
        <taxon>Ascomycota</taxon>
        <taxon>Pezizomycotina</taxon>
        <taxon>Sordariomycetes</taxon>
        <taxon>Hypocreomycetidae</taxon>
        <taxon>Glomerellales</taxon>
        <taxon>Glomerellaceae</taxon>
        <taxon>Colletotrichum</taxon>
        <taxon>Colletotrichum boninense species complex</taxon>
    </lineage>
</organism>
<reference evidence="1" key="1">
    <citation type="submission" date="2020-03" db="EMBL/GenBank/DDBJ databases">
        <authorList>
            <person name="He L."/>
        </authorList>
    </citation>
    <scope>NUCLEOTIDE SEQUENCE</scope>
    <source>
        <strain evidence="1">CkLH20</strain>
    </source>
</reference>
<evidence type="ECO:0000313" key="2">
    <source>
        <dbReference type="Proteomes" id="UP000781932"/>
    </source>
</evidence>
<dbReference type="PANTHER" id="PTHR12736">
    <property type="entry name" value="LANC-LIKE PROTEIN"/>
    <property type="match status" value="1"/>
</dbReference>
<reference evidence="1" key="2">
    <citation type="submission" date="2020-11" db="EMBL/GenBank/DDBJ databases">
        <title>Whole genome sequencing of Colletotrichum sp.</title>
        <authorList>
            <person name="Li H."/>
        </authorList>
    </citation>
    <scope>NUCLEOTIDE SEQUENCE</scope>
    <source>
        <strain evidence="1">CkLH20</strain>
    </source>
</reference>
<dbReference type="EMBL" id="JAATWM020000005">
    <property type="protein sequence ID" value="KAF9880499.1"/>
    <property type="molecule type" value="Genomic_DNA"/>
</dbReference>
<proteinExistence type="predicted"/>
<sequence>MAGNIPVPIESRFIQNVNNPNDYLTFSGDLDVLVQQALERIIAETPPLAAYSPAQCRGLFRGPTSLAYLFLKLGVKYPSMRIQDQSSGHWAQLYMDAERTGGDSAPCGLACESAGYWAVKTMMDGANASRFCEEMDRLANEEDHPHELLFGYAGLLYIIRAVESWRPEAARSLTTIKARMMEKVLGAGPGWVWRGKRYIGAVHGDIGILTQILLTDPKLAGNSMAVASLDRLLSLQREDGNWTTKDDDDIRYEGLVQDHFLAWSLPAKLTEEREADETTFPDEDAGKMSTWFNYWPGAAWAWSEYQSEIPGIILYTDV</sequence>
<dbReference type="AlphaFoldDB" id="A0A9P6LLJ6"/>
<accession>A0A9P6LLJ6</accession>
<keyword evidence="2" id="KW-1185">Reference proteome</keyword>
<dbReference type="InterPro" id="IPR012341">
    <property type="entry name" value="6hp_glycosidase-like_sf"/>
</dbReference>
<dbReference type="GO" id="GO:0031179">
    <property type="term" value="P:peptide modification"/>
    <property type="evidence" value="ECO:0007669"/>
    <property type="project" value="InterPro"/>
</dbReference>
<dbReference type="InterPro" id="IPR007822">
    <property type="entry name" value="LANC-like"/>
</dbReference>
<name>A0A9P6LLJ6_9PEZI</name>
<dbReference type="GeneID" id="62158246"/>
<dbReference type="SUPFAM" id="SSF158745">
    <property type="entry name" value="LanC-like"/>
    <property type="match status" value="1"/>
</dbReference>
<comment type="caution">
    <text evidence="1">The sequence shown here is derived from an EMBL/GenBank/DDBJ whole genome shotgun (WGS) entry which is preliminary data.</text>
</comment>
<dbReference type="OrthoDB" id="10257263at2759"/>